<reference evidence="5" key="3">
    <citation type="submission" date="2025-09" db="UniProtKB">
        <authorList>
            <consortium name="Ensembl"/>
        </authorList>
    </citation>
    <scope>IDENTIFICATION</scope>
</reference>
<dbReference type="OMA" id="GNSERCM"/>
<dbReference type="SUPFAM" id="SSF49562">
    <property type="entry name" value="C2 domain (Calcium/lipid-binding domain, CaLB)"/>
    <property type="match status" value="1"/>
</dbReference>
<evidence type="ECO:0000256" key="1">
    <source>
        <dbReference type="ARBA" id="ARBA00004172"/>
    </source>
</evidence>
<keyword evidence="2" id="KW-0967">Endosome</keyword>
<evidence type="ECO:0000259" key="4">
    <source>
        <dbReference type="PROSITE" id="PS50004"/>
    </source>
</evidence>
<dbReference type="Gene3D" id="2.60.40.150">
    <property type="entry name" value="C2 domain"/>
    <property type="match status" value="1"/>
</dbReference>
<dbReference type="AlphaFoldDB" id="H3BZN2"/>
<dbReference type="Ensembl" id="ENSTNIT00000001222.1">
    <property type="protein sequence ID" value="ENSTNIP00000001448.1"/>
    <property type="gene ID" value="ENSTNIG00000002950.1"/>
</dbReference>
<name>H3BZN2_TETNG</name>
<dbReference type="InParanoid" id="H3BZN2"/>
<dbReference type="InterPro" id="IPR035892">
    <property type="entry name" value="C2_domain_sf"/>
</dbReference>
<dbReference type="SMART" id="SM00239">
    <property type="entry name" value="C2"/>
    <property type="match status" value="1"/>
</dbReference>
<dbReference type="GO" id="GO:0031267">
    <property type="term" value="F:small GTPase binding"/>
    <property type="evidence" value="ECO:0007669"/>
    <property type="project" value="InterPro"/>
</dbReference>
<comment type="subcellular location">
    <subcellularLocation>
        <location evidence="1">Recycling endosome</location>
    </subcellularLocation>
</comment>
<evidence type="ECO:0000313" key="5">
    <source>
        <dbReference type="Ensembl" id="ENSTNIP00000001448.1"/>
    </source>
</evidence>
<sequence length="459" mass="51693">MSLVGQSQTWFPTSVQVTVHQARGLRVKGRNGTNDTYAIIQVAKEKFSTSVAEKSVSPVWKEGASFDLPLFHSSNAKRCTLYISVMHQSHVGLDKFLGQAVVNLLEVFDNKSCKKNKKCNQTVPLHINETLKFLIFLVYLKIPQIAIAAQIEHNMLFRPAHSFSKLKEKVSRRKKNGLSDSASAIVSSSSHVLTDSEGEVDTQSLKQSSGVKKQSKLKTFFAPKSNLQRNISQSLSTIRTFADKNLSPSGSCSSGLDGESLKDENAFKFLGHEQTPRFDSRISQGPVTLLDGFKQSNSELKNLYNSSHLYKEEIKTGSNVNLKSIGQGSLDDALKHTSDTDSVSCIASDRDILEQQCHIWQEDKRQEIKHAAQAKFLEEEQKYRQEGKRLKEEEECRSHEELEKNRSTSKNKALKMLELAENQKLEKECCSEEEQKQQEVSMSERLTSLFEVIKKKKGD</sequence>
<proteinExistence type="predicted"/>
<dbReference type="Pfam" id="PF00168">
    <property type="entry name" value="C2"/>
    <property type="match status" value="1"/>
</dbReference>
<dbReference type="Proteomes" id="UP000007303">
    <property type="component" value="Unassembled WGS sequence"/>
</dbReference>
<protein>
    <recommendedName>
        <fullName evidence="4">C2 domain-containing protein</fullName>
    </recommendedName>
</protein>
<dbReference type="PANTHER" id="PTHR15746:SF22">
    <property type="entry name" value="RAB11 FAMILY-INTERACTING PROTEIN 1"/>
    <property type="match status" value="1"/>
</dbReference>
<reference evidence="5" key="2">
    <citation type="submission" date="2025-08" db="UniProtKB">
        <authorList>
            <consortium name="Ensembl"/>
        </authorList>
    </citation>
    <scope>IDENTIFICATION</scope>
</reference>
<dbReference type="PANTHER" id="PTHR15746">
    <property type="entry name" value="RAB11-RELATED"/>
    <property type="match status" value="1"/>
</dbReference>
<evidence type="ECO:0000256" key="2">
    <source>
        <dbReference type="ARBA" id="ARBA00022753"/>
    </source>
</evidence>
<dbReference type="InterPro" id="IPR037789">
    <property type="entry name" value="FIP_classI"/>
</dbReference>
<evidence type="ECO:0000313" key="6">
    <source>
        <dbReference type="Proteomes" id="UP000007303"/>
    </source>
</evidence>
<dbReference type="InterPro" id="IPR000008">
    <property type="entry name" value="C2_dom"/>
</dbReference>
<dbReference type="GO" id="GO:0045055">
    <property type="term" value="P:regulated exocytosis"/>
    <property type="evidence" value="ECO:0007669"/>
    <property type="project" value="TreeGrafter"/>
</dbReference>
<dbReference type="GO" id="GO:0055037">
    <property type="term" value="C:recycling endosome"/>
    <property type="evidence" value="ECO:0007669"/>
    <property type="project" value="UniProtKB-SubCell"/>
</dbReference>
<feature type="compositionally biased region" description="Basic and acidic residues" evidence="3">
    <location>
        <begin position="383"/>
        <end position="406"/>
    </location>
</feature>
<dbReference type="STRING" id="99883.ENSTNIP00000001448"/>
<dbReference type="GeneTree" id="ENSGT00940000165511"/>
<accession>H3BZN2</accession>
<reference evidence="6" key="1">
    <citation type="journal article" date="2004" name="Nature">
        <title>Genome duplication in the teleost fish Tetraodon nigroviridis reveals the early vertebrate proto-karyotype.</title>
        <authorList>
            <person name="Jaillon O."/>
            <person name="Aury J.-M."/>
            <person name="Brunet F."/>
            <person name="Petit J.-L."/>
            <person name="Stange-Thomann N."/>
            <person name="Mauceli E."/>
            <person name="Bouneau L."/>
            <person name="Fischer C."/>
            <person name="Ozouf-Costaz C."/>
            <person name="Bernot A."/>
            <person name="Nicaud S."/>
            <person name="Jaffe D."/>
            <person name="Fisher S."/>
            <person name="Lutfalla G."/>
            <person name="Dossat C."/>
            <person name="Segurens B."/>
            <person name="Dasilva C."/>
            <person name="Salanoubat M."/>
            <person name="Levy M."/>
            <person name="Boudet N."/>
            <person name="Castellano S."/>
            <person name="Anthouard V."/>
            <person name="Jubin C."/>
            <person name="Castelli V."/>
            <person name="Katinka M."/>
            <person name="Vacherie B."/>
            <person name="Biemont C."/>
            <person name="Skalli Z."/>
            <person name="Cattolico L."/>
            <person name="Poulain J."/>
            <person name="De Berardinis V."/>
            <person name="Cruaud C."/>
            <person name="Duprat S."/>
            <person name="Brottier P."/>
            <person name="Coutanceau J.-P."/>
            <person name="Gouzy J."/>
            <person name="Parra G."/>
            <person name="Lardier G."/>
            <person name="Chapple C."/>
            <person name="McKernan K.J."/>
            <person name="McEwan P."/>
            <person name="Bosak S."/>
            <person name="Kellis M."/>
            <person name="Volff J.-N."/>
            <person name="Guigo R."/>
            <person name="Zody M.C."/>
            <person name="Mesirov J."/>
            <person name="Lindblad-Toh K."/>
            <person name="Birren B."/>
            <person name="Nusbaum C."/>
            <person name="Kahn D."/>
            <person name="Robinson-Rechavi M."/>
            <person name="Laudet V."/>
            <person name="Schachter V."/>
            <person name="Quetier F."/>
            <person name="Saurin W."/>
            <person name="Scarpelli C."/>
            <person name="Wincker P."/>
            <person name="Lander E.S."/>
            <person name="Weissenbach J."/>
            <person name="Roest Crollius H."/>
        </authorList>
    </citation>
    <scope>NUCLEOTIDE SEQUENCE [LARGE SCALE GENOMIC DNA]</scope>
</reference>
<dbReference type="PROSITE" id="PS50004">
    <property type="entry name" value="C2"/>
    <property type="match status" value="1"/>
</dbReference>
<organism evidence="5 6">
    <name type="scientific">Tetraodon nigroviridis</name>
    <name type="common">Spotted green pufferfish</name>
    <name type="synonym">Chelonodon nigroviridis</name>
    <dbReference type="NCBI Taxonomy" id="99883"/>
    <lineage>
        <taxon>Eukaryota</taxon>
        <taxon>Metazoa</taxon>
        <taxon>Chordata</taxon>
        <taxon>Craniata</taxon>
        <taxon>Vertebrata</taxon>
        <taxon>Euteleostomi</taxon>
        <taxon>Actinopterygii</taxon>
        <taxon>Neopterygii</taxon>
        <taxon>Teleostei</taxon>
        <taxon>Neoteleostei</taxon>
        <taxon>Acanthomorphata</taxon>
        <taxon>Eupercaria</taxon>
        <taxon>Tetraodontiformes</taxon>
        <taxon>Tetradontoidea</taxon>
        <taxon>Tetraodontidae</taxon>
        <taxon>Tetraodon</taxon>
    </lineage>
</organism>
<feature type="domain" description="C2" evidence="4">
    <location>
        <begin position="1"/>
        <end position="117"/>
    </location>
</feature>
<feature type="region of interest" description="Disordered" evidence="3">
    <location>
        <begin position="383"/>
        <end position="412"/>
    </location>
</feature>
<evidence type="ECO:0000256" key="3">
    <source>
        <dbReference type="SAM" id="MobiDB-lite"/>
    </source>
</evidence>
<keyword evidence="6" id="KW-1185">Reference proteome</keyword>